<reference evidence="3" key="1">
    <citation type="journal article" date="2023" name="Mol. Phylogenet. Evol.">
        <title>Genome-scale phylogeny and comparative genomics of the fungal order Sordariales.</title>
        <authorList>
            <person name="Hensen N."/>
            <person name="Bonometti L."/>
            <person name="Westerberg I."/>
            <person name="Brannstrom I.O."/>
            <person name="Guillou S."/>
            <person name="Cros-Aarteil S."/>
            <person name="Calhoun S."/>
            <person name="Haridas S."/>
            <person name="Kuo A."/>
            <person name="Mondo S."/>
            <person name="Pangilinan J."/>
            <person name="Riley R."/>
            <person name="LaButti K."/>
            <person name="Andreopoulos B."/>
            <person name="Lipzen A."/>
            <person name="Chen C."/>
            <person name="Yan M."/>
            <person name="Daum C."/>
            <person name="Ng V."/>
            <person name="Clum A."/>
            <person name="Steindorff A."/>
            <person name="Ohm R.A."/>
            <person name="Martin F."/>
            <person name="Silar P."/>
            <person name="Natvig D.O."/>
            <person name="Lalanne C."/>
            <person name="Gautier V."/>
            <person name="Ament-Velasquez S.L."/>
            <person name="Kruys A."/>
            <person name="Hutchinson M.I."/>
            <person name="Powell A.J."/>
            <person name="Barry K."/>
            <person name="Miller A.N."/>
            <person name="Grigoriev I.V."/>
            <person name="Debuchy R."/>
            <person name="Gladieux P."/>
            <person name="Hiltunen Thoren M."/>
            <person name="Johannesson H."/>
        </authorList>
    </citation>
    <scope>NUCLEOTIDE SEQUENCE</scope>
    <source>
        <strain evidence="3">PSN293</strain>
    </source>
</reference>
<keyword evidence="1" id="KW-0456">Lyase</keyword>
<dbReference type="InterPro" id="IPR020624">
    <property type="entry name" value="Schiff_base-form_aldolases_CS"/>
</dbReference>
<dbReference type="Gene3D" id="3.20.20.70">
    <property type="entry name" value="Aldolase class I"/>
    <property type="match status" value="1"/>
</dbReference>
<dbReference type="SUPFAM" id="SSF51569">
    <property type="entry name" value="Aldolase"/>
    <property type="match status" value="1"/>
</dbReference>
<accession>A0AAN7B6P5</accession>
<sequence length="338" mass="36733">MPSSATVPPKGVWVPVPTFFKSSTESDVQADLDIPAQQQHALFLAKSGITGLVLLGSTGEAIHLSRSERISVISSVRSHLDANGYPNYPIMAGVLTSGGMEDTMQWITDLAGAGAQWALVLVPGYFGAASSQADLLKWYKVVASQSEIPILVYNYPGVTNGVMVMPETYTDLAQDRNIVGCKMSHGNVSHHVQVSLDPKIDHDQFRVFSGFGQQLGPIVAFNAAGVIDGMAAFYPRTVVQLFDLVTQFQQGRFDEHQKAEVWRLQFIVSRAEEFVVRHGLVGIKEAVWRVTGIGSQGSGRLPITGSMSDEEWEKAKGLFLSGIIDEEAMLSGSNHERP</sequence>
<dbReference type="GO" id="GO:0008840">
    <property type="term" value="F:4-hydroxy-tetrahydrodipicolinate synthase activity"/>
    <property type="evidence" value="ECO:0007669"/>
    <property type="project" value="TreeGrafter"/>
</dbReference>
<dbReference type="EMBL" id="MU858130">
    <property type="protein sequence ID" value="KAK4212319.1"/>
    <property type="molecule type" value="Genomic_DNA"/>
</dbReference>
<comment type="caution">
    <text evidence="3">The sequence shown here is derived from an EMBL/GenBank/DDBJ whole genome shotgun (WGS) entry which is preliminary data.</text>
</comment>
<dbReference type="Proteomes" id="UP001301769">
    <property type="component" value="Unassembled WGS sequence"/>
</dbReference>
<evidence type="ECO:0000313" key="4">
    <source>
        <dbReference type="Proteomes" id="UP001301769"/>
    </source>
</evidence>
<dbReference type="AlphaFoldDB" id="A0AAN7B6P5"/>
<gene>
    <name evidence="3" type="ORF">QBC37DRAFT_483939</name>
</gene>
<dbReference type="Pfam" id="PF00701">
    <property type="entry name" value="DHDPS"/>
    <property type="match status" value="1"/>
</dbReference>
<organism evidence="3 4">
    <name type="scientific">Rhypophila decipiens</name>
    <dbReference type="NCBI Taxonomy" id="261697"/>
    <lineage>
        <taxon>Eukaryota</taxon>
        <taxon>Fungi</taxon>
        <taxon>Dikarya</taxon>
        <taxon>Ascomycota</taxon>
        <taxon>Pezizomycotina</taxon>
        <taxon>Sordariomycetes</taxon>
        <taxon>Sordariomycetidae</taxon>
        <taxon>Sordariales</taxon>
        <taxon>Naviculisporaceae</taxon>
        <taxon>Rhypophila</taxon>
    </lineage>
</organism>
<reference evidence="3" key="2">
    <citation type="submission" date="2023-05" db="EMBL/GenBank/DDBJ databases">
        <authorList>
            <consortium name="Lawrence Berkeley National Laboratory"/>
            <person name="Steindorff A."/>
            <person name="Hensen N."/>
            <person name="Bonometti L."/>
            <person name="Westerberg I."/>
            <person name="Brannstrom I.O."/>
            <person name="Guillou S."/>
            <person name="Cros-Aarteil S."/>
            <person name="Calhoun S."/>
            <person name="Haridas S."/>
            <person name="Kuo A."/>
            <person name="Mondo S."/>
            <person name="Pangilinan J."/>
            <person name="Riley R."/>
            <person name="Labutti K."/>
            <person name="Andreopoulos B."/>
            <person name="Lipzen A."/>
            <person name="Chen C."/>
            <person name="Yanf M."/>
            <person name="Daum C."/>
            <person name="Ng V."/>
            <person name="Clum A."/>
            <person name="Ohm R."/>
            <person name="Martin F."/>
            <person name="Silar P."/>
            <person name="Natvig D."/>
            <person name="Lalanne C."/>
            <person name="Gautier V."/>
            <person name="Ament-Velasquez S.L."/>
            <person name="Kruys A."/>
            <person name="Hutchinson M.I."/>
            <person name="Powell A.J."/>
            <person name="Barry K."/>
            <person name="Miller A.N."/>
            <person name="Grigoriev I.V."/>
            <person name="Debuchy R."/>
            <person name="Gladieux P."/>
            <person name="Thoren M.H."/>
            <person name="Johannesson H."/>
        </authorList>
    </citation>
    <scope>NUCLEOTIDE SEQUENCE</scope>
    <source>
        <strain evidence="3">PSN293</strain>
    </source>
</reference>
<evidence type="ECO:0008006" key="5">
    <source>
        <dbReference type="Google" id="ProtNLM"/>
    </source>
</evidence>
<protein>
    <recommendedName>
        <fullName evidence="5">Dihydrodipicolinate synthase</fullName>
    </recommendedName>
</protein>
<dbReference type="PRINTS" id="PR00146">
    <property type="entry name" value="DHPICSNTHASE"/>
</dbReference>
<dbReference type="PANTHER" id="PTHR12128:SF68">
    <property type="entry name" value="DIHYDRODIPICOLINATE SYNTHETASE"/>
    <property type="match status" value="1"/>
</dbReference>
<dbReference type="PANTHER" id="PTHR12128">
    <property type="entry name" value="DIHYDRODIPICOLINATE SYNTHASE"/>
    <property type="match status" value="1"/>
</dbReference>
<dbReference type="InterPro" id="IPR002220">
    <property type="entry name" value="DapA-like"/>
</dbReference>
<evidence type="ECO:0000256" key="1">
    <source>
        <dbReference type="ARBA" id="ARBA00023239"/>
    </source>
</evidence>
<dbReference type="PROSITE" id="PS00665">
    <property type="entry name" value="DHDPS_1"/>
    <property type="match status" value="1"/>
</dbReference>
<dbReference type="InterPro" id="IPR013785">
    <property type="entry name" value="Aldolase_TIM"/>
</dbReference>
<evidence type="ECO:0000256" key="2">
    <source>
        <dbReference type="ARBA" id="ARBA00023270"/>
    </source>
</evidence>
<dbReference type="CDD" id="cd00408">
    <property type="entry name" value="DHDPS-like"/>
    <property type="match status" value="1"/>
</dbReference>
<proteinExistence type="predicted"/>
<name>A0AAN7B6P5_9PEZI</name>
<dbReference type="SMART" id="SM01130">
    <property type="entry name" value="DHDPS"/>
    <property type="match status" value="1"/>
</dbReference>
<keyword evidence="2" id="KW-0704">Schiff base</keyword>
<keyword evidence="4" id="KW-1185">Reference proteome</keyword>
<evidence type="ECO:0000313" key="3">
    <source>
        <dbReference type="EMBL" id="KAK4212319.1"/>
    </source>
</evidence>